<keyword evidence="4" id="KW-0206">Cytoskeleton</keyword>
<evidence type="ECO:0000256" key="2">
    <source>
        <dbReference type="ARBA" id="ARBA00009511"/>
    </source>
</evidence>
<protein>
    <submittedName>
        <fullName evidence="7">Uncharacterized protein LOC106807827</fullName>
    </submittedName>
</protein>
<dbReference type="Proteomes" id="UP000695022">
    <property type="component" value="Unplaced"/>
</dbReference>
<evidence type="ECO:0000256" key="4">
    <source>
        <dbReference type="ARBA" id="ARBA00023212"/>
    </source>
</evidence>
<keyword evidence="3" id="KW-0963">Cytoplasm</keyword>
<dbReference type="SMART" id="SM00152">
    <property type="entry name" value="THY"/>
    <property type="match status" value="3"/>
</dbReference>
<dbReference type="PANTHER" id="PTHR20940:SF1">
    <property type="entry name" value="CIBOULOT, ISOFORM A"/>
    <property type="match status" value="1"/>
</dbReference>
<evidence type="ECO:0000313" key="6">
    <source>
        <dbReference type="Proteomes" id="UP000695022"/>
    </source>
</evidence>
<organism evidence="6 7">
    <name type="scientific">Priapulus caudatus</name>
    <name type="common">Priapulid worm</name>
    <dbReference type="NCBI Taxonomy" id="37621"/>
    <lineage>
        <taxon>Eukaryota</taxon>
        <taxon>Metazoa</taxon>
        <taxon>Ecdysozoa</taxon>
        <taxon>Scalidophora</taxon>
        <taxon>Priapulida</taxon>
        <taxon>Priapulimorpha</taxon>
        <taxon>Priapulimorphida</taxon>
        <taxon>Priapulidae</taxon>
        <taxon>Priapulus</taxon>
    </lineage>
</organism>
<evidence type="ECO:0000256" key="5">
    <source>
        <dbReference type="SAM" id="MobiDB-lite"/>
    </source>
</evidence>
<reference evidence="7" key="1">
    <citation type="submission" date="2025-08" db="UniProtKB">
        <authorList>
            <consortium name="RefSeq"/>
        </authorList>
    </citation>
    <scope>IDENTIFICATION</scope>
</reference>
<comment type="similarity">
    <text evidence="2">Belongs to the thymosin beta family.</text>
</comment>
<comment type="subcellular location">
    <subcellularLocation>
        <location evidence="1">Cytoplasm</location>
        <location evidence="1">Cytoskeleton</location>
    </subcellularLocation>
</comment>
<dbReference type="RefSeq" id="XP_014665778.1">
    <property type="nucleotide sequence ID" value="XM_014810292.1"/>
</dbReference>
<dbReference type="InterPro" id="IPR001152">
    <property type="entry name" value="Beta-thymosin"/>
</dbReference>
<evidence type="ECO:0000313" key="7">
    <source>
        <dbReference type="RefSeq" id="XP_014665778.1"/>
    </source>
</evidence>
<dbReference type="InterPro" id="IPR038386">
    <property type="entry name" value="Beta-thymosin_sf"/>
</dbReference>
<evidence type="ECO:0000256" key="3">
    <source>
        <dbReference type="ARBA" id="ARBA00022490"/>
    </source>
</evidence>
<evidence type="ECO:0000256" key="1">
    <source>
        <dbReference type="ARBA" id="ARBA00004245"/>
    </source>
</evidence>
<dbReference type="Pfam" id="PF01290">
    <property type="entry name" value="Thymosin"/>
    <property type="match status" value="3"/>
</dbReference>
<dbReference type="Gene3D" id="1.20.5.520">
    <property type="entry name" value="Single helix bin"/>
    <property type="match status" value="4"/>
</dbReference>
<feature type="region of interest" description="Disordered" evidence="5">
    <location>
        <begin position="1"/>
        <end position="24"/>
    </location>
</feature>
<gene>
    <name evidence="7" type="primary">LOC106807827</name>
</gene>
<name>A0ABM1E0Q7_PRICU</name>
<feature type="region of interest" description="Disordered" evidence="5">
    <location>
        <begin position="187"/>
        <end position="207"/>
    </location>
</feature>
<proteinExistence type="inferred from homology"/>
<sequence>MSGAKRKSKMASMKNAPKPAADIKDELQQFDSKKLTHTQTVEKSALTHDSIMYGVSHYDKEKLTHTEVQEKVVLPDKEDVAQEKTHMNLLEGVASFDKGSMKHAATQEKTSLPHDSALIGVKGFNKAKLHHADTNEKSVLPMPQVIAVVATAEMSVLPDASAIEAERSHDKFIKGIEHFDAKQLKQVETQEKNQLPTKEVIEQERKA</sequence>
<dbReference type="GeneID" id="106807827"/>
<keyword evidence="6" id="KW-1185">Reference proteome</keyword>
<accession>A0ABM1E0Q7</accession>
<dbReference type="PANTHER" id="PTHR20940">
    <property type="entry name" value="TETRA THYMOSIN"/>
    <property type="match status" value="1"/>
</dbReference>